<reference evidence="3" key="1">
    <citation type="journal article" date="2019" name="Int. J. Syst. Evol. Microbiol.">
        <title>The Global Catalogue of Microorganisms (GCM) 10K type strain sequencing project: providing services to taxonomists for standard genome sequencing and annotation.</title>
        <authorList>
            <consortium name="The Broad Institute Genomics Platform"/>
            <consortium name="The Broad Institute Genome Sequencing Center for Infectious Disease"/>
            <person name="Wu L."/>
            <person name="Ma J."/>
        </authorList>
    </citation>
    <scope>NUCLEOTIDE SEQUENCE [LARGE SCALE GENOMIC DNA]</scope>
    <source>
        <strain evidence="3">CGMCC 1.12778</strain>
    </source>
</reference>
<accession>A0ABQ2ATZ3</accession>
<keyword evidence="3" id="KW-1185">Reference proteome</keyword>
<name>A0ABQ2ATZ3_9MICC</name>
<evidence type="ECO:0008006" key="4">
    <source>
        <dbReference type="Google" id="ProtNLM"/>
    </source>
</evidence>
<organism evidence="2 3">
    <name type="scientific">Arthrobacter liuii</name>
    <dbReference type="NCBI Taxonomy" id="1476996"/>
    <lineage>
        <taxon>Bacteria</taxon>
        <taxon>Bacillati</taxon>
        <taxon>Actinomycetota</taxon>
        <taxon>Actinomycetes</taxon>
        <taxon>Micrococcales</taxon>
        <taxon>Micrococcaceae</taxon>
        <taxon>Arthrobacter</taxon>
    </lineage>
</organism>
<evidence type="ECO:0000313" key="3">
    <source>
        <dbReference type="Proteomes" id="UP000643279"/>
    </source>
</evidence>
<evidence type="ECO:0000313" key="2">
    <source>
        <dbReference type="EMBL" id="GGH95284.1"/>
    </source>
</evidence>
<feature type="region of interest" description="Disordered" evidence="1">
    <location>
        <begin position="430"/>
        <end position="458"/>
    </location>
</feature>
<dbReference type="SUPFAM" id="SSF53474">
    <property type="entry name" value="alpha/beta-Hydrolases"/>
    <property type="match status" value="1"/>
</dbReference>
<comment type="caution">
    <text evidence="2">The sequence shown here is derived from an EMBL/GenBank/DDBJ whole genome shotgun (WGS) entry which is preliminary data.</text>
</comment>
<proteinExistence type="predicted"/>
<dbReference type="EMBL" id="BMFW01000007">
    <property type="protein sequence ID" value="GGH95284.1"/>
    <property type="molecule type" value="Genomic_DNA"/>
</dbReference>
<evidence type="ECO:0000256" key="1">
    <source>
        <dbReference type="SAM" id="MobiDB-lite"/>
    </source>
</evidence>
<dbReference type="InterPro" id="IPR029058">
    <property type="entry name" value="AB_hydrolase_fold"/>
</dbReference>
<gene>
    <name evidence="2" type="ORF">GCM10007170_20450</name>
</gene>
<sequence>MSTKTPPGGGAIQLYGPSREGTLTVSGGTSGITVQIEELTAGAEKLEGLARHLSWAEEETGRILDGLCRVDHQGAWSDAGHIASVRDSEWVLRAVRSEMQRISTEVRSCIREYENAEERAAAGRYFGYRSTQELLHSALVILASKAADRQTMEWLVAQLGAQSSSMKANIERNAWVRDAVFGAASGLKPRHIEVQREEEVAVELDTSPAGLLQRIRQIEARGPGFIEILEVANGSETAYVVVIPGTQPAGIRAGGPNPFDEAGIAEGMFYSSSEVNSAILEALEAAGAKQGAPVVAIGYSQGGIHAMNLSADPRFLRTYDVRYVLTAGSPVAGITPGTGVSSLHLEHEADWVPGADGAPNADTRNRVTVTMTNPVTTTEGEDAGLGPGHRLSGYEEAARLVSASKDPSLVHSTAALGAVLGAGGTATAARFSLSKTPAPPRPLDRRDPLSGRPQPGAK</sequence>
<dbReference type="Proteomes" id="UP000643279">
    <property type="component" value="Unassembled WGS sequence"/>
</dbReference>
<dbReference type="RefSeq" id="WP_188571494.1">
    <property type="nucleotide sequence ID" value="NZ_BMFW01000007.1"/>
</dbReference>
<protein>
    <recommendedName>
        <fullName evidence="4">PE-PPE domain-containing protein</fullName>
    </recommendedName>
</protein>